<dbReference type="BioCyc" id="PMAR862515-HMP:GMOO-2030-MONOMER"/>
<sequence>MIQVFSNMKHPAGLRGIILQQNQRAAKMKKNCWVYILRNKTGEITIGFSVDMDEKFTEISTRKEKLYYLRPFEEPFDGLAHKHLLDSLSQDTINLLVRRNRERTEIYKEVFQKTQLLHLPPNNQKNI</sequence>
<dbReference type="RefSeq" id="WP_006950353.1">
    <property type="nucleotide sequence ID" value="NZ_GL397214.1"/>
</dbReference>
<protein>
    <submittedName>
        <fullName evidence="1">Uncharacterized protein</fullName>
    </submittedName>
</protein>
<gene>
    <name evidence="1" type="ORF">HMPREF0658_2002</name>
</gene>
<keyword evidence="2" id="KW-1185">Reference proteome</keyword>
<evidence type="ECO:0000313" key="1">
    <source>
        <dbReference type="EMBL" id="EFM01082.1"/>
    </source>
</evidence>
<dbReference type="HOGENOM" id="CLU_169659_0_0_10"/>
<dbReference type="AlphaFoldDB" id="E0NUZ7"/>
<accession>E0NUZ7</accession>
<dbReference type="EMBL" id="AEEI01000055">
    <property type="protein sequence ID" value="EFM01082.1"/>
    <property type="molecule type" value="Genomic_DNA"/>
</dbReference>
<proteinExistence type="predicted"/>
<dbReference type="Proteomes" id="UP000004394">
    <property type="component" value="Unassembled WGS sequence"/>
</dbReference>
<name>E0NUZ7_9BACT</name>
<comment type="caution">
    <text evidence="1">The sequence shown here is derived from an EMBL/GenBank/DDBJ whole genome shotgun (WGS) entry which is preliminary data.</text>
</comment>
<reference evidence="1" key="1">
    <citation type="submission" date="2010-07" db="EMBL/GenBank/DDBJ databases">
        <authorList>
            <person name="Muzny D."/>
            <person name="Qin X."/>
            <person name="Deng J."/>
            <person name="Jiang H."/>
            <person name="Liu Y."/>
            <person name="Qu J."/>
            <person name="Song X.-Z."/>
            <person name="Zhang L."/>
            <person name="Thornton R."/>
            <person name="Coyle M."/>
            <person name="Francisco L."/>
            <person name="Jackson L."/>
            <person name="Javaid M."/>
            <person name="Korchina V."/>
            <person name="Kovar C."/>
            <person name="Mata R."/>
            <person name="Mathew T."/>
            <person name="Ngo R."/>
            <person name="Nguyen L."/>
            <person name="Nguyen N."/>
            <person name="Okwuonu G."/>
            <person name="Ongeri F."/>
            <person name="Pham C."/>
            <person name="Simmons D."/>
            <person name="Wilczek-Boney K."/>
            <person name="Hale W."/>
            <person name="Jakkamsetti A."/>
            <person name="Pham P."/>
            <person name="Ruth R."/>
            <person name="San Lucas F."/>
            <person name="Warren J."/>
            <person name="Zhang J."/>
            <person name="Zhao Z."/>
            <person name="Zhou C."/>
            <person name="Zhu D."/>
            <person name="Lee S."/>
            <person name="Bess C."/>
            <person name="Blankenburg K."/>
            <person name="Forbes L."/>
            <person name="Fu Q."/>
            <person name="Gubbala S."/>
            <person name="Hirani K."/>
            <person name="Jayaseelan J.C."/>
            <person name="Lara F."/>
            <person name="Munidasa M."/>
            <person name="Palculict T."/>
            <person name="Patil S."/>
            <person name="Pu L.-L."/>
            <person name="Saada N."/>
            <person name="Tang L."/>
            <person name="Weissenberger G."/>
            <person name="Zhu Y."/>
            <person name="Hemphill L."/>
            <person name="Shang Y."/>
            <person name="Youmans B."/>
            <person name="Ayvaz T."/>
            <person name="Ross M."/>
            <person name="Santibanez J."/>
            <person name="Aqrawi P."/>
            <person name="Gross S."/>
            <person name="Joshi V."/>
            <person name="Fowler G."/>
            <person name="Nazareth L."/>
            <person name="Reid J."/>
            <person name="Worley K."/>
            <person name="Petrosino J."/>
            <person name="Highlander S."/>
            <person name="Gibbs R."/>
        </authorList>
    </citation>
    <scope>NUCLEOTIDE SEQUENCE [LARGE SCALE GENOMIC DNA]</scope>
    <source>
        <strain evidence="1">DSM 16973</strain>
    </source>
</reference>
<evidence type="ECO:0000313" key="2">
    <source>
        <dbReference type="Proteomes" id="UP000004394"/>
    </source>
</evidence>
<dbReference type="STRING" id="862515.HMPREF0658_2002"/>
<organism evidence="1 2">
    <name type="scientific">Hoylesella marshii DSM 16973 = JCM 13450</name>
    <dbReference type="NCBI Taxonomy" id="862515"/>
    <lineage>
        <taxon>Bacteria</taxon>
        <taxon>Pseudomonadati</taxon>
        <taxon>Bacteroidota</taxon>
        <taxon>Bacteroidia</taxon>
        <taxon>Bacteroidales</taxon>
        <taxon>Prevotellaceae</taxon>
        <taxon>Hoylesella</taxon>
    </lineage>
</organism>